<sequence>MQSFVKAAVAIAFLSGGSFALPTQTNTVNRRENDFFFPIWIPPAPANGPIYASGANGGYNYGGSGANGGSISISRRETESKQKDNTFFPLFLGWNQPPPNGAITAVGANGGTNIYGDGANGGSISINKRKDDFLFPIWFPPRPTVNGPITASGANGGYNYNGDGANGGSISINKRGEDFFFPIWLPPPPPANGPITANGANGGFNYNGNGANGGSISIGKRETESENKDGILFPLFWWNQPPANGAITAEGANGGTNINGNGANGGRISIG</sequence>
<feature type="signal peptide" evidence="1">
    <location>
        <begin position="1"/>
        <end position="20"/>
    </location>
</feature>
<reference evidence="2" key="1">
    <citation type="submission" date="2021-02" db="EMBL/GenBank/DDBJ databases">
        <title>Psilocybe cubensis genome.</title>
        <authorList>
            <person name="Mckernan K.J."/>
            <person name="Crawford S."/>
            <person name="Trippe A."/>
            <person name="Kane L.T."/>
            <person name="Mclaughlin S."/>
        </authorList>
    </citation>
    <scope>NUCLEOTIDE SEQUENCE [LARGE SCALE GENOMIC DNA]</scope>
    <source>
        <strain evidence="2">MGC-MH-2018</strain>
    </source>
</reference>
<protein>
    <submittedName>
        <fullName evidence="2">Uncharacterized protein</fullName>
    </submittedName>
</protein>
<comment type="caution">
    <text evidence="2">The sequence shown here is derived from an EMBL/GenBank/DDBJ whole genome shotgun (WGS) entry which is preliminary data.</text>
</comment>
<gene>
    <name evidence="2" type="ORF">JR316_008041</name>
</gene>
<dbReference type="EMBL" id="JAFIQS010000007">
    <property type="protein sequence ID" value="KAG5167689.1"/>
    <property type="molecule type" value="Genomic_DNA"/>
</dbReference>
<dbReference type="OrthoDB" id="10603212at2759"/>
<proteinExistence type="predicted"/>
<keyword evidence="1" id="KW-0732">Signal</keyword>
<organism evidence="2">
    <name type="scientific">Psilocybe cubensis</name>
    <name type="common">Psychedelic mushroom</name>
    <name type="synonym">Stropharia cubensis</name>
    <dbReference type="NCBI Taxonomy" id="181762"/>
    <lineage>
        <taxon>Eukaryota</taxon>
        <taxon>Fungi</taxon>
        <taxon>Dikarya</taxon>
        <taxon>Basidiomycota</taxon>
        <taxon>Agaricomycotina</taxon>
        <taxon>Agaricomycetes</taxon>
        <taxon>Agaricomycetidae</taxon>
        <taxon>Agaricales</taxon>
        <taxon>Agaricineae</taxon>
        <taxon>Strophariaceae</taxon>
        <taxon>Psilocybe</taxon>
    </lineage>
</organism>
<evidence type="ECO:0000256" key="1">
    <source>
        <dbReference type="SAM" id="SignalP"/>
    </source>
</evidence>
<dbReference type="AlphaFoldDB" id="A0A8H8CK63"/>
<feature type="chain" id="PRO_5034047977" evidence="1">
    <location>
        <begin position="21"/>
        <end position="271"/>
    </location>
</feature>
<evidence type="ECO:0000313" key="2">
    <source>
        <dbReference type="EMBL" id="KAG5167689.1"/>
    </source>
</evidence>
<name>A0A8H8CK63_PSICU</name>
<accession>A0A8H8CK63</accession>